<accession>A0A182SND8</accession>
<evidence type="ECO:0000313" key="2">
    <source>
        <dbReference type="EnsemblMetazoa" id="AMAM010215-PA"/>
    </source>
</evidence>
<reference evidence="2" key="2">
    <citation type="submission" date="2020-05" db="UniProtKB">
        <authorList>
            <consortium name="EnsemblMetazoa"/>
        </authorList>
    </citation>
    <scope>IDENTIFICATION</scope>
    <source>
        <strain evidence="2">maculatus3</strain>
    </source>
</reference>
<organism evidence="2 3">
    <name type="scientific">Anopheles maculatus</name>
    <dbReference type="NCBI Taxonomy" id="74869"/>
    <lineage>
        <taxon>Eukaryota</taxon>
        <taxon>Metazoa</taxon>
        <taxon>Ecdysozoa</taxon>
        <taxon>Arthropoda</taxon>
        <taxon>Hexapoda</taxon>
        <taxon>Insecta</taxon>
        <taxon>Pterygota</taxon>
        <taxon>Neoptera</taxon>
        <taxon>Endopterygota</taxon>
        <taxon>Diptera</taxon>
        <taxon>Nematocera</taxon>
        <taxon>Culicoidea</taxon>
        <taxon>Culicidae</taxon>
        <taxon>Anophelinae</taxon>
        <taxon>Anopheles</taxon>
        <taxon>Anopheles maculatus group</taxon>
    </lineage>
</organism>
<reference evidence="3" key="1">
    <citation type="submission" date="2013-09" db="EMBL/GenBank/DDBJ databases">
        <title>The Genome Sequence of Anopheles maculatus species B.</title>
        <authorList>
            <consortium name="The Broad Institute Genomics Platform"/>
            <person name="Neafsey D.E."/>
            <person name="Besansky N."/>
            <person name="Howell P."/>
            <person name="Walton C."/>
            <person name="Young S.K."/>
            <person name="Zeng Q."/>
            <person name="Gargeya S."/>
            <person name="Fitzgerald M."/>
            <person name="Haas B."/>
            <person name="Abouelleil A."/>
            <person name="Allen A.W."/>
            <person name="Alvarado L."/>
            <person name="Arachchi H.M."/>
            <person name="Berlin A.M."/>
            <person name="Chapman S.B."/>
            <person name="Gainer-Dewar J."/>
            <person name="Goldberg J."/>
            <person name="Griggs A."/>
            <person name="Gujja S."/>
            <person name="Hansen M."/>
            <person name="Howarth C."/>
            <person name="Imamovic A."/>
            <person name="Ireland A."/>
            <person name="Larimer J."/>
            <person name="McCowan C."/>
            <person name="Murphy C."/>
            <person name="Pearson M."/>
            <person name="Poon T.W."/>
            <person name="Priest M."/>
            <person name="Roberts A."/>
            <person name="Saif S."/>
            <person name="Shea T."/>
            <person name="Sisk P."/>
            <person name="Sykes S."/>
            <person name="Wortman J."/>
            <person name="Nusbaum C."/>
            <person name="Birren B."/>
        </authorList>
    </citation>
    <scope>NUCLEOTIDE SEQUENCE [LARGE SCALE GENOMIC DNA]</scope>
    <source>
        <strain evidence="3">maculatus3</strain>
    </source>
</reference>
<evidence type="ECO:0000256" key="1">
    <source>
        <dbReference type="SAM" id="Phobius"/>
    </source>
</evidence>
<dbReference type="AlphaFoldDB" id="A0A182SND8"/>
<keyword evidence="1" id="KW-0812">Transmembrane</keyword>
<keyword evidence="1" id="KW-1133">Transmembrane helix</keyword>
<feature type="transmembrane region" description="Helical" evidence="1">
    <location>
        <begin position="20"/>
        <end position="40"/>
    </location>
</feature>
<keyword evidence="3" id="KW-1185">Reference proteome</keyword>
<keyword evidence="1" id="KW-0472">Membrane</keyword>
<dbReference type="EnsemblMetazoa" id="AMAM010215-RA">
    <property type="protein sequence ID" value="AMAM010215-PA"/>
    <property type="gene ID" value="AMAM010215"/>
</dbReference>
<name>A0A182SND8_9DIPT</name>
<protein>
    <submittedName>
        <fullName evidence="2">Uncharacterized protein</fullName>
    </submittedName>
</protein>
<sequence>MALPAQLNFTNNIRTHATFVGVIVALDAICTLLLSAEWNINADKLPKDRTLRGRAERLSLMDRQRWCLTLFIGYLAVAITLQFIGFLGAILQLQIVSACALLIVLAINGYVLLVTLQLRKANANFSLPHDGLGV</sequence>
<evidence type="ECO:0000313" key="3">
    <source>
        <dbReference type="Proteomes" id="UP000075901"/>
    </source>
</evidence>
<dbReference type="Proteomes" id="UP000075901">
    <property type="component" value="Unassembled WGS sequence"/>
</dbReference>
<dbReference type="VEuPathDB" id="VectorBase:AMAM010215"/>
<feature type="transmembrane region" description="Helical" evidence="1">
    <location>
        <begin position="95"/>
        <end position="116"/>
    </location>
</feature>
<proteinExistence type="predicted"/>
<feature type="transmembrane region" description="Helical" evidence="1">
    <location>
        <begin position="66"/>
        <end position="89"/>
    </location>
</feature>